<feature type="transmembrane region" description="Helical" evidence="6">
    <location>
        <begin position="21"/>
        <end position="40"/>
    </location>
</feature>
<dbReference type="InterPro" id="IPR003740">
    <property type="entry name" value="YitT"/>
</dbReference>
<dbReference type="PANTHER" id="PTHR33545:SF3">
    <property type="entry name" value="UPF0750 MEMBRANE PROTEIN YQFU"/>
    <property type="match status" value="1"/>
</dbReference>
<keyword evidence="3 6" id="KW-0812">Transmembrane</keyword>
<feature type="transmembrane region" description="Helical" evidence="6">
    <location>
        <begin position="115"/>
        <end position="134"/>
    </location>
</feature>
<dbReference type="InterPro" id="IPR015867">
    <property type="entry name" value="N-reg_PII/ATP_PRibTrfase_C"/>
</dbReference>
<feature type="transmembrane region" description="Helical" evidence="6">
    <location>
        <begin position="60"/>
        <end position="80"/>
    </location>
</feature>
<organism evidence="8 9">
    <name type="scientific">Sutcliffiella tianshenii</name>
    <dbReference type="NCBI Taxonomy" id="1463404"/>
    <lineage>
        <taxon>Bacteria</taxon>
        <taxon>Bacillati</taxon>
        <taxon>Bacillota</taxon>
        <taxon>Bacilli</taxon>
        <taxon>Bacillales</taxon>
        <taxon>Bacillaceae</taxon>
        <taxon>Sutcliffiella</taxon>
    </lineage>
</organism>
<feature type="transmembrane region" description="Helical" evidence="6">
    <location>
        <begin position="155"/>
        <end position="179"/>
    </location>
</feature>
<evidence type="ECO:0000259" key="7">
    <source>
        <dbReference type="Pfam" id="PF10035"/>
    </source>
</evidence>
<comment type="caution">
    <text evidence="8">The sequence shown here is derived from an EMBL/GenBank/DDBJ whole genome shotgun (WGS) entry which is preliminary data.</text>
</comment>
<dbReference type="EMBL" id="JAFBED010000003">
    <property type="protein sequence ID" value="MBM7619629.1"/>
    <property type="molecule type" value="Genomic_DNA"/>
</dbReference>
<dbReference type="PANTHER" id="PTHR33545">
    <property type="entry name" value="UPF0750 MEMBRANE PROTEIN YITT-RELATED"/>
    <property type="match status" value="1"/>
</dbReference>
<evidence type="ECO:0000256" key="5">
    <source>
        <dbReference type="ARBA" id="ARBA00023136"/>
    </source>
</evidence>
<dbReference type="CDD" id="cd16380">
    <property type="entry name" value="YitT_C"/>
    <property type="match status" value="1"/>
</dbReference>
<evidence type="ECO:0000256" key="6">
    <source>
        <dbReference type="SAM" id="Phobius"/>
    </source>
</evidence>
<protein>
    <submittedName>
        <fullName evidence="8">Uncharacterized membrane-anchored protein YitT (DUF2179 family)</fullName>
    </submittedName>
</protein>
<dbReference type="InterPro" id="IPR051461">
    <property type="entry name" value="UPF0750_membrane"/>
</dbReference>
<gene>
    <name evidence="8" type="ORF">JOC95_001481</name>
</gene>
<reference evidence="8 9" key="1">
    <citation type="submission" date="2021-01" db="EMBL/GenBank/DDBJ databases">
        <title>Genomic Encyclopedia of Type Strains, Phase IV (KMG-IV): sequencing the most valuable type-strain genomes for metagenomic binning, comparative biology and taxonomic classification.</title>
        <authorList>
            <person name="Goeker M."/>
        </authorList>
    </citation>
    <scope>NUCLEOTIDE SEQUENCE [LARGE SCALE GENOMIC DNA]</scope>
    <source>
        <strain evidence="8 9">DSM 25879</strain>
    </source>
</reference>
<keyword evidence="5 6" id="KW-0472">Membrane</keyword>
<evidence type="ECO:0000256" key="2">
    <source>
        <dbReference type="ARBA" id="ARBA00022475"/>
    </source>
</evidence>
<feature type="transmembrane region" description="Helical" evidence="6">
    <location>
        <begin position="92"/>
        <end position="109"/>
    </location>
</feature>
<keyword evidence="9" id="KW-1185">Reference proteome</keyword>
<evidence type="ECO:0000313" key="9">
    <source>
        <dbReference type="Proteomes" id="UP000737402"/>
    </source>
</evidence>
<dbReference type="Proteomes" id="UP000737402">
    <property type="component" value="Unassembled WGS sequence"/>
</dbReference>
<dbReference type="Gene3D" id="3.30.70.120">
    <property type="match status" value="1"/>
</dbReference>
<dbReference type="PIRSF" id="PIRSF006483">
    <property type="entry name" value="Membrane_protein_YitT"/>
    <property type="match status" value="1"/>
</dbReference>
<feature type="domain" description="DUF2179" evidence="7">
    <location>
        <begin position="229"/>
        <end position="283"/>
    </location>
</feature>
<name>A0ABS2NYC6_9BACI</name>
<evidence type="ECO:0000256" key="3">
    <source>
        <dbReference type="ARBA" id="ARBA00022692"/>
    </source>
</evidence>
<proteinExistence type="predicted"/>
<sequence length="292" mass="31788">MPHTQQKKSKWKQAAKIVKNYVLITLGALLLAVAIEKFLIPNQMVDGGIVGVSIMLSEITNIKLAIFLVLLNLPFIFLGYKQIGKTFAFQSAYGIVAASIFTVVFHHSTPATTDPLLAAVFGGIIIGIGVGIVLRNSGSLDGTEILSILISSKTPFSVGNIVMFINLFILSSAGFVFGWTSAMYSLITYYIASKTIDVVVQGMSETKSVLIISDEYEEIAQAIMDRLGRAVTFLDGQGAYSQEDRRVIFSIITRLEEAKLKSIVDGIDENAFLAIANVNDVKGGQFKKRNIH</sequence>
<evidence type="ECO:0000313" key="8">
    <source>
        <dbReference type="EMBL" id="MBM7619629.1"/>
    </source>
</evidence>
<dbReference type="Pfam" id="PF10035">
    <property type="entry name" value="DUF2179"/>
    <property type="match status" value="1"/>
</dbReference>
<evidence type="ECO:0000256" key="1">
    <source>
        <dbReference type="ARBA" id="ARBA00004651"/>
    </source>
</evidence>
<comment type="subcellular location">
    <subcellularLocation>
        <location evidence="1">Cell membrane</location>
        <topology evidence="1">Multi-pass membrane protein</topology>
    </subcellularLocation>
</comment>
<dbReference type="Pfam" id="PF02588">
    <property type="entry name" value="YitT_membrane"/>
    <property type="match status" value="1"/>
</dbReference>
<dbReference type="InterPro" id="IPR019264">
    <property type="entry name" value="DUF2179"/>
</dbReference>
<dbReference type="RefSeq" id="WP_239582772.1">
    <property type="nucleotide sequence ID" value="NZ_JAFBED010000003.1"/>
</dbReference>
<evidence type="ECO:0000256" key="4">
    <source>
        <dbReference type="ARBA" id="ARBA00022989"/>
    </source>
</evidence>
<accession>A0ABS2NYC6</accession>
<keyword evidence="2" id="KW-1003">Cell membrane</keyword>
<keyword evidence="4 6" id="KW-1133">Transmembrane helix</keyword>